<dbReference type="Pfam" id="PF14607">
    <property type="entry name" value="GxDLY"/>
    <property type="match status" value="1"/>
</dbReference>
<dbReference type="Proteomes" id="UP000095591">
    <property type="component" value="Unassembled WGS sequence"/>
</dbReference>
<proteinExistence type="predicted"/>
<sequence length="579" mass="66201">MMRLHKIFLTLVCLTALSAHAQWKWLNPLECGFPVIQNQGWTEEIGDRYVRLPQRAEGKVRKPVWDLSRNSAGLAIHFFSNAPELKVRYQVSGPLNMPHMPTTGVSGVDLYSIDSDGQWRFYFGGYPSGDTLQYHYTNIGKDLYHDRGYEFRLYLPPYNTIKWLEIGVPENDELTFIPVSPEKPILLYGTSIAQGACASRPGMTWGTILQRSLGYPLINLGFSGNGRLEKEVLDFICEIDARLYILDCLPNLTPKSKDEITQLVSDAVKQIRATHSSPILLVEHAGYSNAPADDTKLQDYTRMNEGAKKAFEELQAQGIKDIYYLTREELGPHPDAWVDYVHPSDWGMETQANAVERKVREILRIPEGDLSTTKPVTQRREPNNYEWQKRHRDILSLNQSNPPRRVILGNSITHFWGGEPKGPSVRGMETWEKIMRPAGFHNLGYGFDRIENVLWRVYHGELDGYKAEEVVLMIGTNNIGINNDNEIVEGIRFLLSAIKQRQPEAKIKVIGILPRRNQEERVRNLNLRIRQMAETGWYTFKNPGTKLLQEDGKINESLFSDGLHPNEEGYKQIVDEIAH</sequence>
<feature type="domain" description="SGNH hydrolase-type esterase" evidence="2">
    <location>
        <begin position="408"/>
        <end position="571"/>
    </location>
</feature>
<dbReference type="Gene3D" id="2.60.120.260">
    <property type="entry name" value="Galactose-binding domain-like"/>
    <property type="match status" value="1"/>
</dbReference>
<evidence type="ECO:0000313" key="5">
    <source>
        <dbReference type="EMBL" id="CUN27117.1"/>
    </source>
</evidence>
<dbReference type="Pfam" id="PF13472">
    <property type="entry name" value="Lipase_GDSL_2"/>
    <property type="match status" value="1"/>
</dbReference>
<keyword evidence="1" id="KW-0732">Signal</keyword>
<reference evidence="5 6" key="1">
    <citation type="submission" date="2015-09" db="EMBL/GenBank/DDBJ databases">
        <authorList>
            <consortium name="Pathogen Informatics"/>
        </authorList>
    </citation>
    <scope>NUCLEOTIDE SEQUENCE [LARGE SCALE GENOMIC DNA]</scope>
    <source>
        <strain evidence="5 6">2789STDY5608872</strain>
    </source>
</reference>
<organism evidence="5 6">
    <name type="scientific">Parabacteroides distasonis</name>
    <dbReference type="NCBI Taxonomy" id="823"/>
    <lineage>
        <taxon>Bacteria</taxon>
        <taxon>Pseudomonadati</taxon>
        <taxon>Bacteroidota</taxon>
        <taxon>Bacteroidia</taxon>
        <taxon>Bacteroidales</taxon>
        <taxon>Tannerellaceae</taxon>
        <taxon>Parabacteroides</taxon>
    </lineage>
</organism>
<dbReference type="InterPro" id="IPR036514">
    <property type="entry name" value="SGNH_hydro_sf"/>
</dbReference>
<dbReference type="PANTHER" id="PTHR30383">
    <property type="entry name" value="THIOESTERASE 1/PROTEASE 1/LYSOPHOSPHOLIPASE L1"/>
    <property type="match status" value="1"/>
</dbReference>
<dbReference type="Gene3D" id="3.40.50.1110">
    <property type="entry name" value="SGNH hydrolase"/>
    <property type="match status" value="2"/>
</dbReference>
<dbReference type="InterPro" id="IPR013830">
    <property type="entry name" value="SGNH_hydro"/>
</dbReference>
<protein>
    <recommendedName>
        <fullName evidence="7">Acetylhydrolase</fullName>
    </recommendedName>
</protein>
<name>A0A173VLX6_PARDI</name>
<dbReference type="AlphaFoldDB" id="A0A173VLX6"/>
<dbReference type="Pfam" id="PF14606">
    <property type="entry name" value="Lipase_GDSL_3"/>
    <property type="match status" value="1"/>
</dbReference>
<evidence type="ECO:0000313" key="6">
    <source>
        <dbReference type="Proteomes" id="UP000095591"/>
    </source>
</evidence>
<feature type="domain" description="SGNH hydrolase-type esterase" evidence="3">
    <location>
        <begin position="182"/>
        <end position="360"/>
    </location>
</feature>
<gene>
    <name evidence="5" type="ORF">ERS852429_03124</name>
</gene>
<dbReference type="PANTHER" id="PTHR30383:SF5">
    <property type="entry name" value="SGNH HYDROLASE-TYPE ESTERASE DOMAIN-CONTAINING PROTEIN"/>
    <property type="match status" value="1"/>
</dbReference>
<dbReference type="GO" id="GO:0004622">
    <property type="term" value="F:phosphatidylcholine lysophospholipase activity"/>
    <property type="evidence" value="ECO:0007669"/>
    <property type="project" value="TreeGrafter"/>
</dbReference>
<evidence type="ECO:0000259" key="2">
    <source>
        <dbReference type="Pfam" id="PF13472"/>
    </source>
</evidence>
<dbReference type="RefSeq" id="WP_057319774.1">
    <property type="nucleotide sequence ID" value="NZ_CYXP01000007.1"/>
</dbReference>
<dbReference type="SUPFAM" id="SSF52266">
    <property type="entry name" value="SGNH hydrolase"/>
    <property type="match status" value="2"/>
</dbReference>
<feature type="domain" description="SGNH hydrolase-type esterase N-terminal" evidence="4">
    <location>
        <begin position="24"/>
        <end position="173"/>
    </location>
</feature>
<dbReference type="InterPro" id="IPR051532">
    <property type="entry name" value="Ester_Hydrolysis_Enzymes"/>
</dbReference>
<evidence type="ECO:0008006" key="7">
    <source>
        <dbReference type="Google" id="ProtNLM"/>
    </source>
</evidence>
<dbReference type="EMBL" id="CYXP01000007">
    <property type="protein sequence ID" value="CUN27117.1"/>
    <property type="molecule type" value="Genomic_DNA"/>
</dbReference>
<feature type="chain" id="PRO_5008013991" description="Acetylhydrolase" evidence="1">
    <location>
        <begin position="22"/>
        <end position="579"/>
    </location>
</feature>
<accession>A0A173VLX6</accession>
<feature type="signal peptide" evidence="1">
    <location>
        <begin position="1"/>
        <end position="21"/>
    </location>
</feature>
<evidence type="ECO:0000256" key="1">
    <source>
        <dbReference type="SAM" id="SignalP"/>
    </source>
</evidence>
<dbReference type="InterPro" id="IPR032740">
    <property type="entry name" value="GxDLY"/>
</dbReference>
<evidence type="ECO:0000259" key="4">
    <source>
        <dbReference type="Pfam" id="PF14607"/>
    </source>
</evidence>
<evidence type="ECO:0000259" key="3">
    <source>
        <dbReference type="Pfam" id="PF14606"/>
    </source>
</evidence>